<name>A0A2T1C1L2_9CYAN</name>
<proteinExistence type="predicted"/>
<gene>
    <name evidence="1" type="ORF">C7B64_14435</name>
</gene>
<reference evidence="1 2" key="1">
    <citation type="submission" date="2018-02" db="EMBL/GenBank/DDBJ databases">
        <authorList>
            <person name="Cohen D.B."/>
            <person name="Kent A.D."/>
        </authorList>
    </citation>
    <scope>NUCLEOTIDE SEQUENCE [LARGE SCALE GENOMIC DNA]</scope>
    <source>
        <strain evidence="1 2">CCAP 1448/3</strain>
    </source>
</reference>
<dbReference type="OrthoDB" id="123228at2"/>
<reference evidence="1 2" key="2">
    <citation type="submission" date="2018-03" db="EMBL/GenBank/DDBJ databases">
        <title>The ancient ancestry and fast evolution of plastids.</title>
        <authorList>
            <person name="Moore K.R."/>
            <person name="Magnabosco C."/>
            <person name="Momper L."/>
            <person name="Gold D.A."/>
            <person name="Bosak T."/>
            <person name="Fournier G.P."/>
        </authorList>
    </citation>
    <scope>NUCLEOTIDE SEQUENCE [LARGE SCALE GENOMIC DNA]</scope>
    <source>
        <strain evidence="1 2">CCAP 1448/3</strain>
    </source>
</reference>
<sequence>MNTEQMSLLEIRQRGLEALNQALGTVGTIRFLQQFSKSTGNYTEEREKLLEGITMDDILAQLEELRKQKQSDIESL</sequence>
<organism evidence="1 2">
    <name type="scientific">Merismopedia glauca CCAP 1448/3</name>
    <dbReference type="NCBI Taxonomy" id="1296344"/>
    <lineage>
        <taxon>Bacteria</taxon>
        <taxon>Bacillati</taxon>
        <taxon>Cyanobacteriota</taxon>
        <taxon>Cyanophyceae</taxon>
        <taxon>Synechococcales</taxon>
        <taxon>Merismopediaceae</taxon>
        <taxon>Merismopedia</taxon>
    </lineage>
</organism>
<protein>
    <submittedName>
        <fullName evidence="1">Uncharacterized protein</fullName>
    </submittedName>
</protein>
<evidence type="ECO:0000313" key="2">
    <source>
        <dbReference type="Proteomes" id="UP000238762"/>
    </source>
</evidence>
<evidence type="ECO:0000313" key="1">
    <source>
        <dbReference type="EMBL" id="PSB02175.1"/>
    </source>
</evidence>
<dbReference type="AlphaFoldDB" id="A0A2T1C1L2"/>
<keyword evidence="2" id="KW-1185">Reference proteome</keyword>
<comment type="caution">
    <text evidence="1">The sequence shown here is derived from an EMBL/GenBank/DDBJ whole genome shotgun (WGS) entry which is preliminary data.</text>
</comment>
<dbReference type="Proteomes" id="UP000238762">
    <property type="component" value="Unassembled WGS sequence"/>
</dbReference>
<dbReference type="EMBL" id="PVWJ01000070">
    <property type="protein sequence ID" value="PSB02175.1"/>
    <property type="molecule type" value="Genomic_DNA"/>
</dbReference>
<dbReference type="RefSeq" id="WP_106289364.1">
    <property type="nucleotide sequence ID" value="NZ_CAWNTC010000092.1"/>
</dbReference>
<accession>A0A2T1C1L2</accession>